<evidence type="ECO:0000259" key="2">
    <source>
        <dbReference type="PROSITE" id="PS50112"/>
    </source>
</evidence>
<dbReference type="Pfam" id="PF08447">
    <property type="entry name" value="PAS_3"/>
    <property type="match status" value="1"/>
</dbReference>
<dbReference type="AlphaFoldDB" id="A0A1R3UHZ9"/>
<dbReference type="InterPro" id="IPR035965">
    <property type="entry name" value="PAS-like_dom_sf"/>
</dbReference>
<evidence type="ECO:0000256" key="1">
    <source>
        <dbReference type="SAM" id="Phobius"/>
    </source>
</evidence>
<dbReference type="PROSITE" id="PS50112">
    <property type="entry name" value="PAS"/>
    <property type="match status" value="1"/>
</dbReference>
<feature type="domain" description="PAS" evidence="2">
    <location>
        <begin position="1"/>
        <end position="51"/>
    </location>
</feature>
<gene>
    <name evidence="3" type="primary">omp1488</name>
</gene>
<keyword evidence="1" id="KW-1133">Transmembrane helix</keyword>
<dbReference type="InterPro" id="IPR013655">
    <property type="entry name" value="PAS_fold_3"/>
</dbReference>
<sequence length="162" mass="18623">MERFVNENAFLVSKTNPKGVITYANQPFVKIVGARERDLLGKPHNIIRHPDMPKLAFKYLWERISAKQEASVFVKNKTLDGSFYWVFAIVTASLGVQGEIVGYYSVRRRPNMRGIKEVAPLYDSLLKCEKKGGIRASADELERFLAQEKMSLEQFMHTLQRL</sequence>
<organism evidence="3">
    <name type="scientific">Helicobacter cynogastricus</name>
    <dbReference type="NCBI Taxonomy" id="329937"/>
    <lineage>
        <taxon>Bacteria</taxon>
        <taxon>Pseudomonadati</taxon>
        <taxon>Campylobacterota</taxon>
        <taxon>Epsilonproteobacteria</taxon>
        <taxon>Campylobacterales</taxon>
        <taxon>Helicobacteraceae</taxon>
        <taxon>Helicobacter</taxon>
    </lineage>
</organism>
<dbReference type="InterPro" id="IPR000014">
    <property type="entry name" value="PAS"/>
</dbReference>
<feature type="transmembrane region" description="Helical" evidence="1">
    <location>
        <begin position="83"/>
        <end position="106"/>
    </location>
</feature>
<dbReference type="SUPFAM" id="SSF55785">
    <property type="entry name" value="PYP-like sensor domain (PAS domain)"/>
    <property type="match status" value="1"/>
</dbReference>
<keyword evidence="1" id="KW-0812">Transmembrane</keyword>
<dbReference type="CDD" id="cd00130">
    <property type="entry name" value="PAS"/>
    <property type="match status" value="1"/>
</dbReference>
<proteinExistence type="predicted"/>
<dbReference type="RefSeq" id="WP_104749557.1">
    <property type="nucleotide sequence ID" value="NZ_FZMQ01000005.1"/>
</dbReference>
<dbReference type="OrthoDB" id="9806477at2"/>
<dbReference type="EMBL" id="LT633498">
    <property type="protein sequence ID" value="SFZ72180.1"/>
    <property type="molecule type" value="Genomic_DNA"/>
</dbReference>
<protein>
    <submittedName>
        <fullName evidence="3">OMP1488</fullName>
    </submittedName>
</protein>
<dbReference type="NCBIfam" id="TIGR00229">
    <property type="entry name" value="sensory_box"/>
    <property type="match status" value="1"/>
</dbReference>
<dbReference type="Gene3D" id="3.30.450.20">
    <property type="entry name" value="PAS domain"/>
    <property type="match status" value="1"/>
</dbReference>
<name>A0A1R3UHZ9_9HELI</name>
<reference evidence="3" key="1">
    <citation type="submission" date="2016-10" db="EMBL/GenBank/DDBJ databases">
        <title>Proteomic and phylogenetic analysis of the outer membrane protein repertoire of gastric Helicobacter species.</title>
        <authorList>
            <person name="Joosten M."/>
        </authorList>
    </citation>
    <scope>NUCLEOTIDE SEQUENCE</scope>
    <source>
        <strain evidence="3">JKM4</strain>
    </source>
</reference>
<evidence type="ECO:0000313" key="3">
    <source>
        <dbReference type="EMBL" id="SFZ72180.1"/>
    </source>
</evidence>
<accession>A0A1R3UHZ9</accession>
<keyword evidence="1" id="KW-0472">Membrane</keyword>